<dbReference type="AlphaFoldDB" id="A0A316VAK9"/>
<evidence type="ECO:0000256" key="4">
    <source>
        <dbReference type="ARBA" id="ARBA00012297"/>
    </source>
</evidence>
<dbReference type="InterPro" id="IPR045087">
    <property type="entry name" value="Cu-oxidase_fam"/>
</dbReference>
<evidence type="ECO:0000256" key="5">
    <source>
        <dbReference type="ARBA" id="ARBA00022723"/>
    </source>
</evidence>
<keyword evidence="13" id="KW-1185">Reference proteome</keyword>
<dbReference type="Gene3D" id="2.60.40.420">
    <property type="entry name" value="Cupredoxins - blue copper proteins"/>
    <property type="match status" value="3"/>
</dbReference>
<dbReference type="Pfam" id="PF07731">
    <property type="entry name" value="Cu-oxidase_2"/>
    <property type="match status" value="2"/>
</dbReference>
<sequence length="568" mass="63442">VVHETLYITQGTLWTDGNPRENSVLINGTSPGPELRFRVGDLALIKVFNHLPNQNTTIHFHGISQSLSPASDGTPMISQWPIAPNNFFEYQIHFTKADIGTTFYHSHVGAQIMTAHGAFIVTGDEEISTIPKGAIEKTMLVGDYFYANDETIVKDLLSDPFVWPGSASSVSLNGKSWRVSDGCNDTIAAMKGLNCDQSDYKGPEVIDVEYDRSYRLRWIGAQTLMHLAIGIFGHSQKIIAADGKHMQPINTTFIEIMGGQRYDTILNTKTKEQVEREKTGGCYPIRFETRWRIPATNGWAMLRYPNSTCDVKIDAPFPRNNTATYLPAQQFGWISDQFHPLKGSKHIAPQDWEVSRRVILQAQQVAIAPGKTPALRWDVNNLAYNESDPRANHDKVTVQTPYLIQLFKGDAMMPSYQRGLHPTSPDVQPGFDEVSSTYVGKAGEVIDVVIINNSSAFNHVTETHPWHFHGAEHFTIAMGIGEFTEEAFQKAKKRFYPGIARDTTGVWPGLGASIEKPAVLLANNTSGAWSVIRYRVPEDDSSSGVWMLHCHWAFHQIMGMSVNWFFGP</sequence>
<gene>
    <name evidence="12" type="ORF">FA14DRAFT_109642</name>
</gene>
<evidence type="ECO:0000256" key="7">
    <source>
        <dbReference type="ARBA" id="ARBA00023008"/>
    </source>
</evidence>
<dbReference type="InterPro" id="IPR008972">
    <property type="entry name" value="Cupredoxin"/>
</dbReference>
<feature type="non-terminal residue" evidence="12">
    <location>
        <position position="568"/>
    </location>
</feature>
<dbReference type="STRING" id="1280837.A0A316VAK9"/>
<dbReference type="SUPFAM" id="SSF49503">
    <property type="entry name" value="Cupredoxins"/>
    <property type="match status" value="3"/>
</dbReference>
<protein>
    <recommendedName>
        <fullName evidence="4">laccase</fullName>
        <ecNumber evidence="4">1.10.3.2</ecNumber>
    </recommendedName>
</protein>
<dbReference type="InterPro" id="IPR001117">
    <property type="entry name" value="Cu-oxidase_2nd"/>
</dbReference>
<keyword evidence="8" id="KW-0325">Glycoprotein</keyword>
<feature type="domain" description="Plastocyanin-like" evidence="9">
    <location>
        <begin position="138"/>
        <end position="270"/>
    </location>
</feature>
<evidence type="ECO:0000313" key="12">
    <source>
        <dbReference type="EMBL" id="PWN33233.1"/>
    </source>
</evidence>
<dbReference type="PANTHER" id="PTHR11709">
    <property type="entry name" value="MULTI-COPPER OXIDASE"/>
    <property type="match status" value="1"/>
</dbReference>
<dbReference type="Pfam" id="PF00394">
    <property type="entry name" value="Cu-oxidase"/>
    <property type="match status" value="1"/>
</dbReference>
<dbReference type="InterPro" id="IPR011707">
    <property type="entry name" value="Cu-oxidase-like_N"/>
</dbReference>
<comment type="similarity">
    <text evidence="3">Belongs to the multicopper oxidase family.</text>
</comment>
<dbReference type="InterPro" id="IPR011706">
    <property type="entry name" value="Cu-oxidase_C"/>
</dbReference>
<evidence type="ECO:0000256" key="6">
    <source>
        <dbReference type="ARBA" id="ARBA00023002"/>
    </source>
</evidence>
<keyword evidence="7" id="KW-0186">Copper</keyword>
<proteinExistence type="inferred from homology"/>
<evidence type="ECO:0000256" key="1">
    <source>
        <dbReference type="ARBA" id="ARBA00000349"/>
    </source>
</evidence>
<evidence type="ECO:0000256" key="8">
    <source>
        <dbReference type="ARBA" id="ARBA00023180"/>
    </source>
</evidence>
<dbReference type="GO" id="GO:0052716">
    <property type="term" value="F:hydroquinone:oxygen oxidoreductase activity"/>
    <property type="evidence" value="ECO:0007669"/>
    <property type="project" value="UniProtKB-EC"/>
</dbReference>
<dbReference type="EMBL" id="KZ819604">
    <property type="protein sequence ID" value="PWN33233.1"/>
    <property type="molecule type" value="Genomic_DNA"/>
</dbReference>
<dbReference type="Pfam" id="PF07732">
    <property type="entry name" value="Cu-oxidase_3"/>
    <property type="match status" value="1"/>
</dbReference>
<organism evidence="12 13">
    <name type="scientific">Meira miltonrushii</name>
    <dbReference type="NCBI Taxonomy" id="1280837"/>
    <lineage>
        <taxon>Eukaryota</taxon>
        <taxon>Fungi</taxon>
        <taxon>Dikarya</taxon>
        <taxon>Basidiomycota</taxon>
        <taxon>Ustilaginomycotina</taxon>
        <taxon>Exobasidiomycetes</taxon>
        <taxon>Exobasidiales</taxon>
        <taxon>Brachybasidiaceae</taxon>
        <taxon>Meira</taxon>
    </lineage>
</organism>
<comment type="cofactor">
    <cofactor evidence="2">
        <name>Cu cation</name>
        <dbReference type="ChEBI" id="CHEBI:23378"/>
    </cofactor>
</comment>
<dbReference type="GeneID" id="37017665"/>
<reference evidence="12 13" key="1">
    <citation type="journal article" date="2018" name="Mol. Biol. Evol.">
        <title>Broad Genomic Sampling Reveals a Smut Pathogenic Ancestry of the Fungal Clade Ustilaginomycotina.</title>
        <authorList>
            <person name="Kijpornyongpan T."/>
            <person name="Mondo S.J."/>
            <person name="Barry K."/>
            <person name="Sandor L."/>
            <person name="Lee J."/>
            <person name="Lipzen A."/>
            <person name="Pangilinan J."/>
            <person name="LaButti K."/>
            <person name="Hainaut M."/>
            <person name="Henrissat B."/>
            <person name="Grigoriev I.V."/>
            <person name="Spatafora J.W."/>
            <person name="Aime M.C."/>
        </authorList>
    </citation>
    <scope>NUCLEOTIDE SEQUENCE [LARGE SCALE GENOMIC DNA]</scope>
    <source>
        <strain evidence="12 13">MCA 3882</strain>
    </source>
</reference>
<keyword evidence="6" id="KW-0560">Oxidoreductase</keyword>
<dbReference type="PANTHER" id="PTHR11709:SF394">
    <property type="entry name" value="FI03373P-RELATED"/>
    <property type="match status" value="1"/>
</dbReference>
<name>A0A316VAK9_9BASI</name>
<evidence type="ECO:0000313" key="13">
    <source>
        <dbReference type="Proteomes" id="UP000245771"/>
    </source>
</evidence>
<dbReference type="InterPro" id="IPR002355">
    <property type="entry name" value="Cu_oxidase_Cu_BS"/>
</dbReference>
<evidence type="ECO:0000259" key="11">
    <source>
        <dbReference type="Pfam" id="PF07732"/>
    </source>
</evidence>
<dbReference type="InParanoid" id="A0A316VAK9"/>
<evidence type="ECO:0000259" key="10">
    <source>
        <dbReference type="Pfam" id="PF07731"/>
    </source>
</evidence>
<dbReference type="Proteomes" id="UP000245771">
    <property type="component" value="Unassembled WGS sequence"/>
</dbReference>
<dbReference type="PROSITE" id="PS00080">
    <property type="entry name" value="MULTICOPPER_OXIDASE2"/>
    <property type="match status" value="1"/>
</dbReference>
<comment type="catalytic activity">
    <reaction evidence="1">
        <text>4 hydroquinone + O2 = 4 benzosemiquinone + 2 H2O</text>
        <dbReference type="Rhea" id="RHEA:11276"/>
        <dbReference type="ChEBI" id="CHEBI:15377"/>
        <dbReference type="ChEBI" id="CHEBI:15379"/>
        <dbReference type="ChEBI" id="CHEBI:17594"/>
        <dbReference type="ChEBI" id="CHEBI:17977"/>
        <dbReference type="EC" id="1.10.3.2"/>
    </reaction>
</comment>
<dbReference type="RefSeq" id="XP_025353535.1">
    <property type="nucleotide sequence ID" value="XM_025495884.1"/>
</dbReference>
<dbReference type="OrthoDB" id="2121828at2759"/>
<evidence type="ECO:0000256" key="3">
    <source>
        <dbReference type="ARBA" id="ARBA00010609"/>
    </source>
</evidence>
<feature type="domain" description="Plastocyanin-like" evidence="11">
    <location>
        <begin position="9"/>
        <end position="124"/>
    </location>
</feature>
<evidence type="ECO:0000259" key="9">
    <source>
        <dbReference type="Pfam" id="PF00394"/>
    </source>
</evidence>
<feature type="domain" description="Plastocyanin-like" evidence="10">
    <location>
        <begin position="527"/>
        <end position="563"/>
    </location>
</feature>
<dbReference type="GO" id="GO:0005507">
    <property type="term" value="F:copper ion binding"/>
    <property type="evidence" value="ECO:0007669"/>
    <property type="project" value="InterPro"/>
</dbReference>
<accession>A0A316VAK9</accession>
<feature type="non-terminal residue" evidence="12">
    <location>
        <position position="1"/>
    </location>
</feature>
<dbReference type="EC" id="1.10.3.2" evidence="4"/>
<keyword evidence="5" id="KW-0479">Metal-binding</keyword>
<evidence type="ECO:0000256" key="2">
    <source>
        <dbReference type="ARBA" id="ARBA00001935"/>
    </source>
</evidence>
<feature type="domain" description="Plastocyanin-like" evidence="10">
    <location>
        <begin position="430"/>
        <end position="515"/>
    </location>
</feature>